<dbReference type="AlphaFoldDB" id="A0A7D4I4M9"/>
<dbReference type="PANTHER" id="PTHR30537">
    <property type="entry name" value="HTH-TYPE TRANSCRIPTIONAL REGULATOR"/>
    <property type="match status" value="1"/>
</dbReference>
<evidence type="ECO:0000313" key="7">
    <source>
        <dbReference type="Proteomes" id="UP000500970"/>
    </source>
</evidence>
<keyword evidence="3" id="KW-0238">DNA-binding</keyword>
<dbReference type="Proteomes" id="UP000500970">
    <property type="component" value="Chromosome"/>
</dbReference>
<evidence type="ECO:0000256" key="2">
    <source>
        <dbReference type="ARBA" id="ARBA00023015"/>
    </source>
</evidence>
<evidence type="ECO:0000256" key="3">
    <source>
        <dbReference type="ARBA" id="ARBA00023125"/>
    </source>
</evidence>
<dbReference type="Gene3D" id="1.10.10.10">
    <property type="entry name" value="Winged helix-like DNA-binding domain superfamily/Winged helix DNA-binding domain"/>
    <property type="match status" value="1"/>
</dbReference>
<name>A0A7D4I4M9_9BURK</name>
<reference evidence="6 7" key="1">
    <citation type="submission" date="2020-05" db="EMBL/GenBank/DDBJ databases">
        <title>FDA dAtabase for Regulatory Grade micrObial Sequences (FDA-ARGOS): Supporting development and validation of Infectious Disease Dx tests.</title>
        <authorList>
            <person name="Sproer C."/>
            <person name="Gronow S."/>
            <person name="Severitt S."/>
            <person name="Schroder I."/>
            <person name="Tallon L."/>
            <person name="Sadzewicz L."/>
            <person name="Zhao X."/>
            <person name="Vavikolanu K."/>
            <person name="Mehta A."/>
            <person name="Aluvathingal J."/>
            <person name="Nadendla S."/>
            <person name="Myers T."/>
            <person name="Yan Y."/>
            <person name="Sichtig H."/>
        </authorList>
    </citation>
    <scope>NUCLEOTIDE SEQUENCE [LARGE SCALE GENOMIC DNA]</scope>
    <source>
        <strain evidence="6 7">FDAARGOS_790</strain>
    </source>
</reference>
<dbReference type="GO" id="GO:0006351">
    <property type="term" value="P:DNA-templated transcription"/>
    <property type="evidence" value="ECO:0007669"/>
    <property type="project" value="TreeGrafter"/>
</dbReference>
<dbReference type="GO" id="GO:0043565">
    <property type="term" value="F:sequence-specific DNA binding"/>
    <property type="evidence" value="ECO:0007669"/>
    <property type="project" value="TreeGrafter"/>
</dbReference>
<dbReference type="Pfam" id="PF03466">
    <property type="entry name" value="LysR_substrate"/>
    <property type="match status" value="1"/>
</dbReference>
<dbReference type="SUPFAM" id="SSF53850">
    <property type="entry name" value="Periplasmic binding protein-like II"/>
    <property type="match status" value="1"/>
</dbReference>
<sequence length="295" mass="32886">MDALPPLNAVRTFEAAGRLASISEAAAELCVTPSAVSRQIRLLEEHLGRKLFYRQHRAIVLTPTGKQYLSDVAKSLVALRRATSVAMKPQRQATFTIRAPHSVAMRWLLPELAKFRSAHPDIDVKLHTSLTPPDFECEDLDAGVVLGRGDWKGVLSYMLLRNELIPVCSPEKGRTLRTPKDLAGETLLHVFGRPDDWTAWLRAAKVKGIDIERGMKYESSALAYEAALEGYGVAIAQKGLIDRDLREGRLVAPFDVTVDLGNYTYYFVLPPDGYKRRSAALATFRRWVRSVSLQA</sequence>
<keyword evidence="4" id="KW-0804">Transcription</keyword>
<keyword evidence="7" id="KW-1185">Reference proteome</keyword>
<accession>A0A7D4I4M9</accession>
<dbReference type="CDD" id="cd08432">
    <property type="entry name" value="PBP2_GcdR_TrpI_HvrB_AmpR_like"/>
    <property type="match status" value="1"/>
</dbReference>
<dbReference type="InterPro" id="IPR036390">
    <property type="entry name" value="WH_DNA-bd_sf"/>
</dbReference>
<dbReference type="SUPFAM" id="SSF46785">
    <property type="entry name" value="Winged helix' DNA-binding domain"/>
    <property type="match status" value="1"/>
</dbReference>
<dbReference type="GO" id="GO:0003700">
    <property type="term" value="F:DNA-binding transcription factor activity"/>
    <property type="evidence" value="ECO:0007669"/>
    <property type="project" value="InterPro"/>
</dbReference>
<dbReference type="PANTHER" id="PTHR30537:SF74">
    <property type="entry name" value="HTH-TYPE TRANSCRIPTIONAL REGULATOR TRPI"/>
    <property type="match status" value="1"/>
</dbReference>
<feature type="domain" description="HTH lysR-type" evidence="5">
    <location>
        <begin position="5"/>
        <end position="62"/>
    </location>
</feature>
<dbReference type="InterPro" id="IPR058163">
    <property type="entry name" value="LysR-type_TF_proteobact-type"/>
</dbReference>
<dbReference type="FunFam" id="3.40.190.10:FF:000017">
    <property type="entry name" value="Glycine cleavage system transcriptional activator"/>
    <property type="match status" value="1"/>
</dbReference>
<dbReference type="PRINTS" id="PR00039">
    <property type="entry name" value="HTHLYSR"/>
</dbReference>
<evidence type="ECO:0000313" key="6">
    <source>
        <dbReference type="EMBL" id="QKH38936.1"/>
    </source>
</evidence>
<protein>
    <submittedName>
        <fullName evidence="6">Transcriptional regulator GcvA</fullName>
    </submittedName>
</protein>
<comment type="similarity">
    <text evidence="1">Belongs to the LysR transcriptional regulatory family.</text>
</comment>
<organism evidence="6 7">
    <name type="scientific">Achromobacter pestifer</name>
    <dbReference type="NCBI Taxonomy" id="1353889"/>
    <lineage>
        <taxon>Bacteria</taxon>
        <taxon>Pseudomonadati</taxon>
        <taxon>Pseudomonadota</taxon>
        <taxon>Betaproteobacteria</taxon>
        <taxon>Burkholderiales</taxon>
        <taxon>Alcaligenaceae</taxon>
        <taxon>Achromobacter</taxon>
    </lineage>
</organism>
<gene>
    <name evidence="6" type="primary">gcvA</name>
    <name evidence="6" type="ORF">FOC84_29980</name>
</gene>
<dbReference type="NCBIfam" id="NF008352">
    <property type="entry name" value="PRK11139.1"/>
    <property type="match status" value="1"/>
</dbReference>
<dbReference type="Pfam" id="PF00126">
    <property type="entry name" value="HTH_1"/>
    <property type="match status" value="1"/>
</dbReference>
<dbReference type="InterPro" id="IPR036388">
    <property type="entry name" value="WH-like_DNA-bd_sf"/>
</dbReference>
<dbReference type="EMBL" id="CP053985">
    <property type="protein sequence ID" value="QKH38936.1"/>
    <property type="molecule type" value="Genomic_DNA"/>
</dbReference>
<dbReference type="RefSeq" id="WP_173148728.1">
    <property type="nucleotide sequence ID" value="NZ_CP053985.1"/>
</dbReference>
<evidence type="ECO:0000256" key="4">
    <source>
        <dbReference type="ARBA" id="ARBA00023163"/>
    </source>
</evidence>
<dbReference type="FunFam" id="1.10.10.10:FF:000038">
    <property type="entry name" value="Glycine cleavage system transcriptional activator"/>
    <property type="match status" value="1"/>
</dbReference>
<evidence type="ECO:0000256" key="1">
    <source>
        <dbReference type="ARBA" id="ARBA00009437"/>
    </source>
</evidence>
<keyword evidence="2" id="KW-0805">Transcription regulation</keyword>
<proteinExistence type="inferred from homology"/>
<dbReference type="InterPro" id="IPR005119">
    <property type="entry name" value="LysR_subst-bd"/>
</dbReference>
<dbReference type="InterPro" id="IPR000847">
    <property type="entry name" value="LysR_HTH_N"/>
</dbReference>
<dbReference type="KEGG" id="apes:FOC84_29980"/>
<dbReference type="Gene3D" id="3.40.190.10">
    <property type="entry name" value="Periplasmic binding protein-like II"/>
    <property type="match status" value="2"/>
</dbReference>
<evidence type="ECO:0000259" key="5">
    <source>
        <dbReference type="PROSITE" id="PS50931"/>
    </source>
</evidence>
<dbReference type="PROSITE" id="PS50931">
    <property type="entry name" value="HTH_LYSR"/>
    <property type="match status" value="1"/>
</dbReference>